<dbReference type="EMBL" id="BK016086">
    <property type="protein sequence ID" value="DAF93439.1"/>
    <property type="molecule type" value="Genomic_DNA"/>
</dbReference>
<proteinExistence type="predicted"/>
<accession>A0A8S5UG24</accession>
<evidence type="ECO:0000313" key="1">
    <source>
        <dbReference type="EMBL" id="DAF93439.1"/>
    </source>
</evidence>
<sequence length="48" mass="5581">MDTDGACEYVGSDSIWWFSSSWENVPAELDAVNYIKIEEPEYVDFKED</sequence>
<name>A0A8S5UG24_9CAUD</name>
<protein>
    <submittedName>
        <fullName evidence="1">Uncharacterized protein</fullName>
    </submittedName>
</protein>
<reference evidence="1" key="1">
    <citation type="journal article" date="2021" name="Proc. Natl. Acad. Sci. U.S.A.">
        <title>A Catalog of Tens of Thousands of Viruses from Human Metagenomes Reveals Hidden Associations with Chronic Diseases.</title>
        <authorList>
            <person name="Tisza M.J."/>
            <person name="Buck C.B."/>
        </authorList>
    </citation>
    <scope>NUCLEOTIDE SEQUENCE</scope>
    <source>
        <strain evidence="1">Ctshb19</strain>
    </source>
</reference>
<organism evidence="1">
    <name type="scientific">Myoviridae sp. ctshb19</name>
    <dbReference type="NCBI Taxonomy" id="2825194"/>
    <lineage>
        <taxon>Viruses</taxon>
        <taxon>Duplodnaviria</taxon>
        <taxon>Heunggongvirae</taxon>
        <taxon>Uroviricota</taxon>
        <taxon>Caudoviricetes</taxon>
    </lineage>
</organism>